<feature type="transmembrane region" description="Helical" evidence="7">
    <location>
        <begin position="843"/>
        <end position="867"/>
    </location>
</feature>
<dbReference type="GO" id="GO:0005345">
    <property type="term" value="F:purine nucleobase transmembrane transporter activity"/>
    <property type="evidence" value="ECO:0007669"/>
    <property type="project" value="UniProtKB-ARBA"/>
</dbReference>
<evidence type="ECO:0000256" key="7">
    <source>
        <dbReference type="SAM" id="Phobius"/>
    </source>
</evidence>
<feature type="transmembrane region" description="Helical" evidence="7">
    <location>
        <begin position="475"/>
        <end position="505"/>
    </location>
</feature>
<dbReference type="Proteomes" id="UP001055439">
    <property type="component" value="Chromosome 9"/>
</dbReference>
<feature type="transmembrane region" description="Helical" evidence="7">
    <location>
        <begin position="939"/>
        <end position="963"/>
    </location>
</feature>
<proteinExistence type="inferred from homology"/>
<name>A0A9E7I0G7_9LILI</name>
<feature type="transmembrane region" description="Helical" evidence="7">
    <location>
        <begin position="449"/>
        <end position="469"/>
    </location>
</feature>
<protein>
    <submittedName>
        <fullName evidence="8">Triose-phosphate Transporter family</fullName>
    </submittedName>
</protein>
<dbReference type="InterPro" id="IPR030182">
    <property type="entry name" value="PUP_plant"/>
</dbReference>
<keyword evidence="6 7" id="KW-0472">Membrane</keyword>
<evidence type="ECO:0000313" key="9">
    <source>
        <dbReference type="Proteomes" id="UP001055439"/>
    </source>
</evidence>
<feature type="transmembrane region" description="Helical" evidence="7">
    <location>
        <begin position="773"/>
        <end position="791"/>
    </location>
</feature>
<comment type="similarity">
    <text evidence="2">Belongs to the purine permeases (TC 2.A.7.14) family.</text>
</comment>
<dbReference type="Pfam" id="PF16913">
    <property type="entry name" value="PUNUT"/>
    <property type="match status" value="3"/>
</dbReference>
<evidence type="ECO:0000313" key="8">
    <source>
        <dbReference type="EMBL" id="URE43126.1"/>
    </source>
</evidence>
<feature type="transmembrane region" description="Helical" evidence="7">
    <location>
        <begin position="378"/>
        <end position="398"/>
    </location>
</feature>
<feature type="transmembrane region" description="Helical" evidence="7">
    <location>
        <begin position="512"/>
        <end position="532"/>
    </location>
</feature>
<evidence type="ECO:0000256" key="2">
    <source>
        <dbReference type="ARBA" id="ARBA00006213"/>
    </source>
</evidence>
<feature type="transmembrane region" description="Helical" evidence="7">
    <location>
        <begin position="1013"/>
        <end position="1034"/>
    </location>
</feature>
<evidence type="ECO:0000256" key="6">
    <source>
        <dbReference type="ARBA" id="ARBA00023136"/>
    </source>
</evidence>
<dbReference type="InterPro" id="IPR037185">
    <property type="entry name" value="EmrE-like"/>
</dbReference>
<feature type="transmembrane region" description="Helical" evidence="7">
    <location>
        <begin position="327"/>
        <end position="345"/>
    </location>
</feature>
<feature type="transmembrane region" description="Helical" evidence="7">
    <location>
        <begin position="811"/>
        <end position="831"/>
    </location>
</feature>
<keyword evidence="9" id="KW-1185">Reference proteome</keyword>
<dbReference type="EMBL" id="CP097511">
    <property type="protein sequence ID" value="URE43126.1"/>
    <property type="molecule type" value="Genomic_DNA"/>
</dbReference>
<feature type="transmembrane region" description="Helical" evidence="7">
    <location>
        <begin position="300"/>
        <end position="321"/>
    </location>
</feature>
<evidence type="ECO:0000256" key="4">
    <source>
        <dbReference type="ARBA" id="ARBA00022692"/>
    </source>
</evidence>
<comment type="subcellular location">
    <subcellularLocation>
        <location evidence="1">Membrane</location>
        <topology evidence="1">Multi-pass membrane protein</topology>
    </subcellularLocation>
</comment>
<dbReference type="PANTHER" id="PTHR31376:SF105">
    <property type="entry name" value="PURINE PERMEASE-RELATED"/>
    <property type="match status" value="1"/>
</dbReference>
<dbReference type="PANTHER" id="PTHR31376">
    <property type="entry name" value="OS09G0467300 PROTEIN-RELATED"/>
    <property type="match status" value="1"/>
</dbReference>
<keyword evidence="5 7" id="KW-1133">Transmembrane helix</keyword>
<organism evidence="8 9">
    <name type="scientific">Musa troglodytarum</name>
    <name type="common">fe'i banana</name>
    <dbReference type="NCBI Taxonomy" id="320322"/>
    <lineage>
        <taxon>Eukaryota</taxon>
        <taxon>Viridiplantae</taxon>
        <taxon>Streptophyta</taxon>
        <taxon>Embryophyta</taxon>
        <taxon>Tracheophyta</taxon>
        <taxon>Spermatophyta</taxon>
        <taxon>Magnoliopsida</taxon>
        <taxon>Liliopsida</taxon>
        <taxon>Zingiberales</taxon>
        <taxon>Musaceae</taxon>
        <taxon>Musa</taxon>
    </lineage>
</organism>
<feature type="transmembrane region" description="Helical" evidence="7">
    <location>
        <begin position="544"/>
        <end position="565"/>
    </location>
</feature>
<feature type="transmembrane region" description="Helical" evidence="7">
    <location>
        <begin position="98"/>
        <end position="118"/>
    </location>
</feature>
<feature type="transmembrane region" description="Helical" evidence="7">
    <location>
        <begin position="586"/>
        <end position="605"/>
    </location>
</feature>
<feature type="transmembrane region" description="Helical" evidence="7">
    <location>
        <begin position="161"/>
        <end position="181"/>
    </location>
</feature>
<feature type="transmembrane region" description="Helical" evidence="7">
    <location>
        <begin position="1040"/>
        <end position="1058"/>
    </location>
</feature>
<feature type="transmembrane region" description="Helical" evidence="7">
    <location>
        <begin position="58"/>
        <end position="77"/>
    </location>
</feature>
<feature type="transmembrane region" description="Helical" evidence="7">
    <location>
        <begin position="672"/>
        <end position="690"/>
    </location>
</feature>
<dbReference type="GO" id="GO:0016020">
    <property type="term" value="C:membrane"/>
    <property type="evidence" value="ECO:0007669"/>
    <property type="project" value="UniProtKB-SubCell"/>
</dbReference>
<dbReference type="OrthoDB" id="1865379at2759"/>
<dbReference type="AlphaFoldDB" id="A0A9E7I0G7"/>
<dbReference type="GO" id="GO:0015211">
    <property type="term" value="F:purine nucleoside transmembrane transporter activity"/>
    <property type="evidence" value="ECO:0007669"/>
    <property type="project" value="InterPro"/>
</dbReference>
<gene>
    <name evidence="8" type="ORF">MUK42_25211</name>
</gene>
<evidence type="ECO:0000256" key="1">
    <source>
        <dbReference type="ARBA" id="ARBA00004141"/>
    </source>
</evidence>
<feature type="transmembrane region" description="Helical" evidence="7">
    <location>
        <begin position="130"/>
        <end position="154"/>
    </location>
</feature>
<feature type="transmembrane region" description="Helical" evidence="7">
    <location>
        <begin position="26"/>
        <end position="46"/>
    </location>
</feature>
<feature type="transmembrane region" description="Helical" evidence="7">
    <location>
        <begin position="410"/>
        <end position="429"/>
    </location>
</feature>
<reference evidence="8" key="1">
    <citation type="submission" date="2022-05" db="EMBL/GenBank/DDBJ databases">
        <title>The Musa troglodytarum L. genome provides insights into the mechanism of non-climacteric behaviour and enrichment of carotenoids.</title>
        <authorList>
            <person name="Wang J."/>
        </authorList>
    </citation>
    <scope>NUCLEOTIDE SEQUENCE</scope>
    <source>
        <tissue evidence="8">Leaf</tissue>
    </source>
</reference>
<feature type="transmembrane region" description="Helical" evidence="7">
    <location>
        <begin position="645"/>
        <end position="666"/>
    </location>
</feature>
<keyword evidence="4 7" id="KW-0812">Transmembrane</keyword>
<sequence>MDVEGQNSNHQNQDATPLMSKGLRRVLIVLNCVLMALGNTGGPLLLRLYYRSGGKRQWLSSWLLTGGWPLIFLPLLITYLNRRRRCQLRPANRHPAKLFFITLRLFLACAFLGLLTGLDDFLYAYGLSFLPVSTSSLLISTQLAFTAFFAFLIVKQKFTPYSINSVALLTVGAAILGLHASSDRPDNVTKSEYYMGFILTLGAAVLFALILPLVELMYAKSKQAITYTLVMEMQLVMGFFATAFCTVGMLANKDFQAIPREARHSDGGESRYYVILVWNAVVWQSFSLGTVGIIFCVNTLLAAVLISVFIPVTEVLAVVFFKENFSSEKGVALALSLWGLASYSYGEYRQEKAKKDKAAPSDQNQDAAPLTSKGLRRVLIVLNCVLLALGNTGGPLLLRLYFRSGGKRQWLSSWLVTGGWPIIFLPLLITYLHRRRRQIRPGHIHPTKLFFITPRLFVACAFIGVFTGLDDFLYAYGLAFLPVSTSALLLSTHLAFTAFFAFLIVKQKFTPFSINSVALLTVGAAILGLHVSSDRPDNVTKSEYYMGFILTLGSAALYALILPLVQLMYAKSKQAITYTLVMEMQLVMGCFATAFCTVGMLAIPREARHSEGGESRYYVILVWSAVFWQFFFLGAVGVIFCVNTLLAAIVIAVFIPVTGVLGVVFFEEKFSSEKGVALVLALWGLASYCYGEYRQEKDKKDEATPIPIANAMDVEGQNSNHQNQDTAPQMSKGLRRALIVLNCVLMALGNTGGPLLLRLYFRSGGKRQWLSSWLETGGWPFIFVPLLITYLHRRRRRRCQLRPGNQHPTKLFFITPRLFLACAFIGLFIGLDDFLYAYGLSFLPVSTSSLLISTQLAFTAFFAFLIVKLKFSPYSINSVALLTVGAVILGLHVSSDRPDNVTRGQYYLGFILTLGAAALYGLILPLVELMYSKAKQAITYTLVMEMQLVMGFFATAFCTVGMLVNKDFQAIPREARHFELGEFRYYVVLVWNAVFWQFFYLGTVGVIFCVNTLLAGILIAVFIPVTEVLGVVFFKENFSSEKGVALGLSLWGLASYSYGEYRQEKDKKDKATPSDQGA</sequence>
<keyword evidence="3" id="KW-0813">Transport</keyword>
<feature type="transmembrane region" description="Helical" evidence="7">
    <location>
        <begin position="738"/>
        <end position="761"/>
    </location>
</feature>
<accession>A0A9E7I0G7</accession>
<feature type="transmembrane region" description="Helical" evidence="7">
    <location>
        <begin position="906"/>
        <end position="927"/>
    </location>
</feature>
<feature type="transmembrane region" description="Helical" evidence="7">
    <location>
        <begin position="617"/>
        <end position="640"/>
    </location>
</feature>
<feature type="transmembrane region" description="Helical" evidence="7">
    <location>
        <begin position="235"/>
        <end position="252"/>
    </location>
</feature>
<dbReference type="SUPFAM" id="SSF103481">
    <property type="entry name" value="Multidrug resistance efflux transporter EmrE"/>
    <property type="match status" value="3"/>
</dbReference>
<feature type="transmembrane region" description="Helical" evidence="7">
    <location>
        <begin position="983"/>
        <end position="1001"/>
    </location>
</feature>
<feature type="transmembrane region" description="Helical" evidence="7">
    <location>
        <begin position="193"/>
        <end position="214"/>
    </location>
</feature>
<feature type="transmembrane region" description="Helical" evidence="7">
    <location>
        <begin position="272"/>
        <end position="295"/>
    </location>
</feature>
<feature type="transmembrane region" description="Helical" evidence="7">
    <location>
        <begin position="874"/>
        <end position="894"/>
    </location>
</feature>
<evidence type="ECO:0000256" key="5">
    <source>
        <dbReference type="ARBA" id="ARBA00022989"/>
    </source>
</evidence>
<evidence type="ECO:0000256" key="3">
    <source>
        <dbReference type="ARBA" id="ARBA00022448"/>
    </source>
</evidence>